<keyword evidence="1" id="KW-0560">Oxidoreductase</keyword>
<proteinExistence type="inferred from homology"/>
<gene>
    <name evidence="5" type="ORF">BKM31_12125</name>
</gene>
<dbReference type="PANTHER" id="PTHR48083:SF5">
    <property type="entry name" value="NRGC PROTEIN"/>
    <property type="match status" value="1"/>
</dbReference>
<dbReference type="GO" id="GO:0005737">
    <property type="term" value="C:cytoplasm"/>
    <property type="evidence" value="ECO:0007669"/>
    <property type="project" value="TreeGrafter"/>
</dbReference>
<dbReference type="Pfam" id="PF08028">
    <property type="entry name" value="Acyl-CoA_dh_2"/>
    <property type="match status" value="1"/>
</dbReference>
<evidence type="ECO:0000313" key="6">
    <source>
        <dbReference type="Proteomes" id="UP000190797"/>
    </source>
</evidence>
<dbReference type="Pfam" id="PF02771">
    <property type="entry name" value="Acyl-CoA_dh_N"/>
    <property type="match status" value="1"/>
</dbReference>
<dbReference type="InterPro" id="IPR013786">
    <property type="entry name" value="AcylCoA_DH/ox_N"/>
</dbReference>
<evidence type="ECO:0000313" key="5">
    <source>
        <dbReference type="EMBL" id="AQZ70329.1"/>
    </source>
</evidence>
<dbReference type="KEGG" id="noa:BKM31_12125"/>
<dbReference type="InterPro" id="IPR046373">
    <property type="entry name" value="Acyl-CoA_Oxase/DH_mid-dom_sf"/>
</dbReference>
<dbReference type="GO" id="GO:0003995">
    <property type="term" value="F:acyl-CoA dehydrogenase activity"/>
    <property type="evidence" value="ECO:0007669"/>
    <property type="project" value="TreeGrafter"/>
</dbReference>
<comment type="similarity">
    <text evidence="2">Belongs to the HpaH/HsaA monooxygenase family.</text>
</comment>
<feature type="domain" description="Acyl-CoA dehydrogenase/oxidase N-terminal" evidence="3">
    <location>
        <begin position="15"/>
        <end position="79"/>
    </location>
</feature>
<evidence type="ECO:0000259" key="3">
    <source>
        <dbReference type="Pfam" id="PF02771"/>
    </source>
</evidence>
<dbReference type="Gene3D" id="1.20.140.10">
    <property type="entry name" value="Butyryl-CoA Dehydrogenase, subunit A, domain 3"/>
    <property type="match status" value="1"/>
</dbReference>
<sequence length="375" mass="39794">MAQRARDLRPLIEGEAGQAEAQGRLTAHVVDALHEAGICGMWVPAPLGGGELSPKELLAVIETLSYADASTGWVAMITTLENGAAGAYLGDEAVERIFKGPRMPLFAGQGTRPGSAVRERGGYRLTGRWSFGSGMLHAQYTHSLAIVEDTGEPRMFVTPVEDITMLGNWDVLGLRATGSIDYAIDGAFVPESYTHPFAQFEPMRGGALYRLGLLDQALLCHSGWALGVGRRLLDKLIGHVGARAGRPGQLAGSDAFHTGFARAEAAFRAAAALVHQTWDDAERVLDSGGHLDVRQDTLVRLALNHITSTVAETARFVQASGGTTALREGPIQRLFRDVHAGMAHITSGPAVLAECGRELAGLAPGHAWVALGLEP</sequence>
<dbReference type="GO" id="GO:0033539">
    <property type="term" value="P:fatty acid beta-oxidation using acyl-CoA dehydrogenase"/>
    <property type="evidence" value="ECO:0007669"/>
    <property type="project" value="TreeGrafter"/>
</dbReference>
<name>A0A1V0AJI3_9ACTN</name>
<dbReference type="PIRSF" id="PIRSF016578">
    <property type="entry name" value="HsaA"/>
    <property type="match status" value="1"/>
</dbReference>
<dbReference type="Proteomes" id="UP000190797">
    <property type="component" value="Chromosome"/>
</dbReference>
<dbReference type="InterPro" id="IPR009100">
    <property type="entry name" value="AcylCoA_DH/oxidase_NM_dom_sf"/>
</dbReference>
<dbReference type="InterPro" id="IPR036250">
    <property type="entry name" value="AcylCo_DH-like_C"/>
</dbReference>
<dbReference type="SUPFAM" id="SSF47203">
    <property type="entry name" value="Acyl-CoA dehydrogenase C-terminal domain-like"/>
    <property type="match status" value="1"/>
</dbReference>
<dbReference type="PANTHER" id="PTHR48083">
    <property type="entry name" value="MEDIUM-CHAIN SPECIFIC ACYL-COA DEHYDROGENASE, MITOCHONDRIAL-RELATED"/>
    <property type="match status" value="1"/>
</dbReference>
<feature type="domain" description="Acyl-CoA dehydrogenase C-terminal" evidence="4">
    <location>
        <begin position="219"/>
        <end position="345"/>
    </location>
</feature>
<dbReference type="InterPro" id="IPR013107">
    <property type="entry name" value="Acyl-CoA_DH_C"/>
</dbReference>
<evidence type="ECO:0000256" key="1">
    <source>
        <dbReference type="ARBA" id="ARBA00023002"/>
    </source>
</evidence>
<evidence type="ECO:0008006" key="7">
    <source>
        <dbReference type="Google" id="ProtNLM"/>
    </source>
</evidence>
<keyword evidence="6" id="KW-1185">Reference proteome</keyword>
<dbReference type="Gene3D" id="1.10.540.10">
    <property type="entry name" value="Acyl-CoA dehydrogenase/oxidase, N-terminal domain"/>
    <property type="match status" value="1"/>
</dbReference>
<protein>
    <recommendedName>
        <fullName evidence="7">Acyl-CoA dehydrogenase</fullName>
    </recommendedName>
</protein>
<dbReference type="InterPro" id="IPR050741">
    <property type="entry name" value="Acyl-CoA_dehydrogenase"/>
</dbReference>
<dbReference type="SUPFAM" id="SSF56645">
    <property type="entry name" value="Acyl-CoA dehydrogenase NM domain-like"/>
    <property type="match status" value="1"/>
</dbReference>
<reference evidence="6" key="1">
    <citation type="journal article" date="2017" name="Med. Chem. Commun.">
        <title>Nonomuraea sp. ATCC 55076 harbours the largest actinomycete chromosome to date and the kistamicin biosynthetic gene cluster.</title>
        <authorList>
            <person name="Nazari B."/>
            <person name="Forneris C.C."/>
            <person name="Gibson M.I."/>
            <person name="Moon K."/>
            <person name="Schramma K.R."/>
            <person name="Seyedsayamdost M.R."/>
        </authorList>
    </citation>
    <scope>NUCLEOTIDE SEQUENCE [LARGE SCALE GENOMIC DNA]</scope>
    <source>
        <strain evidence="6">ATCC 55076</strain>
    </source>
</reference>
<evidence type="ECO:0000259" key="4">
    <source>
        <dbReference type="Pfam" id="PF08028"/>
    </source>
</evidence>
<accession>A0A1V0AJI3</accession>
<dbReference type="InterPro" id="IPR037069">
    <property type="entry name" value="AcylCoA_DH/ox_N_sf"/>
</dbReference>
<dbReference type="STRING" id="1909395.BKM31_12125"/>
<evidence type="ECO:0000256" key="2">
    <source>
        <dbReference type="ARBA" id="ARBA00049661"/>
    </source>
</evidence>
<organism evidence="5 6">
    <name type="scientific">[Actinomadura] parvosata subsp. kistnae</name>
    <dbReference type="NCBI Taxonomy" id="1909395"/>
    <lineage>
        <taxon>Bacteria</taxon>
        <taxon>Bacillati</taxon>
        <taxon>Actinomycetota</taxon>
        <taxon>Actinomycetes</taxon>
        <taxon>Streptosporangiales</taxon>
        <taxon>Streptosporangiaceae</taxon>
        <taxon>Nonomuraea</taxon>
    </lineage>
</organism>
<dbReference type="Gene3D" id="2.40.110.10">
    <property type="entry name" value="Butyryl-CoA Dehydrogenase, subunit A, domain 2"/>
    <property type="match status" value="1"/>
</dbReference>
<dbReference type="GO" id="GO:0050660">
    <property type="term" value="F:flavin adenine dinucleotide binding"/>
    <property type="evidence" value="ECO:0007669"/>
    <property type="project" value="InterPro"/>
</dbReference>
<dbReference type="EMBL" id="CP017717">
    <property type="protein sequence ID" value="AQZ70329.1"/>
    <property type="molecule type" value="Genomic_DNA"/>
</dbReference>
<dbReference type="AlphaFoldDB" id="A0A1V0AJI3"/>